<protein>
    <submittedName>
        <fullName evidence="1">Uncharacterized protein</fullName>
    </submittedName>
</protein>
<evidence type="ECO:0000313" key="1">
    <source>
        <dbReference type="EMBL" id="KAK9685821.1"/>
    </source>
</evidence>
<dbReference type="Proteomes" id="UP001458880">
    <property type="component" value="Unassembled WGS sequence"/>
</dbReference>
<comment type="caution">
    <text evidence="1">The sequence shown here is derived from an EMBL/GenBank/DDBJ whole genome shotgun (WGS) entry which is preliminary data.</text>
</comment>
<sequence length="77" mass="8899">MFVILTEKWCENMKEPQGQENMESRMKTIYWLSWTLLNPADPMKLAANVYKVPRTPLIRRILGRNIGKAGHPTVLTA</sequence>
<name>A0AAW1I9U1_POPJA</name>
<dbReference type="EMBL" id="JASPKY010000747">
    <property type="protein sequence ID" value="KAK9685821.1"/>
    <property type="molecule type" value="Genomic_DNA"/>
</dbReference>
<keyword evidence="2" id="KW-1185">Reference proteome</keyword>
<gene>
    <name evidence="1" type="ORF">QE152_g37665</name>
</gene>
<proteinExistence type="predicted"/>
<dbReference type="AlphaFoldDB" id="A0AAW1I9U1"/>
<organism evidence="1 2">
    <name type="scientific">Popillia japonica</name>
    <name type="common">Japanese beetle</name>
    <dbReference type="NCBI Taxonomy" id="7064"/>
    <lineage>
        <taxon>Eukaryota</taxon>
        <taxon>Metazoa</taxon>
        <taxon>Ecdysozoa</taxon>
        <taxon>Arthropoda</taxon>
        <taxon>Hexapoda</taxon>
        <taxon>Insecta</taxon>
        <taxon>Pterygota</taxon>
        <taxon>Neoptera</taxon>
        <taxon>Endopterygota</taxon>
        <taxon>Coleoptera</taxon>
        <taxon>Polyphaga</taxon>
        <taxon>Scarabaeiformia</taxon>
        <taxon>Scarabaeidae</taxon>
        <taxon>Rutelinae</taxon>
        <taxon>Popillia</taxon>
    </lineage>
</organism>
<evidence type="ECO:0000313" key="2">
    <source>
        <dbReference type="Proteomes" id="UP001458880"/>
    </source>
</evidence>
<reference evidence="1 2" key="1">
    <citation type="journal article" date="2024" name="BMC Genomics">
        <title>De novo assembly and annotation of Popillia japonica's genome with initial clues to its potential as an invasive pest.</title>
        <authorList>
            <person name="Cucini C."/>
            <person name="Boschi S."/>
            <person name="Funari R."/>
            <person name="Cardaioli E."/>
            <person name="Iannotti N."/>
            <person name="Marturano G."/>
            <person name="Paoli F."/>
            <person name="Bruttini M."/>
            <person name="Carapelli A."/>
            <person name="Frati F."/>
            <person name="Nardi F."/>
        </authorList>
    </citation>
    <scope>NUCLEOTIDE SEQUENCE [LARGE SCALE GENOMIC DNA]</scope>
    <source>
        <strain evidence="1">DMR45628</strain>
    </source>
</reference>
<accession>A0AAW1I9U1</accession>